<dbReference type="GO" id="GO:0005743">
    <property type="term" value="C:mitochondrial inner membrane"/>
    <property type="evidence" value="ECO:0007669"/>
    <property type="project" value="UniProtKB-SubCell"/>
</dbReference>
<evidence type="ECO:0000256" key="12">
    <source>
        <dbReference type="ARBA" id="ARBA00022982"/>
    </source>
</evidence>
<comment type="function">
    <text evidence="2 20">Accepts electrons from ETF and reduces ubiquinone.</text>
</comment>
<dbReference type="EMBL" id="HBEY01019705">
    <property type="protein sequence ID" value="CAD8606109.1"/>
    <property type="molecule type" value="Transcribed_RNA"/>
</dbReference>
<evidence type="ECO:0000256" key="4">
    <source>
        <dbReference type="ARBA" id="ARBA00011245"/>
    </source>
</evidence>
<dbReference type="PROSITE" id="PS00198">
    <property type="entry name" value="4FE4S_FER_1"/>
    <property type="match status" value="1"/>
</dbReference>
<evidence type="ECO:0000256" key="14">
    <source>
        <dbReference type="ARBA" id="ARBA00023002"/>
    </source>
</evidence>
<evidence type="ECO:0000256" key="19">
    <source>
        <dbReference type="ARBA" id="ARBA00023136"/>
    </source>
</evidence>
<keyword evidence="15 20" id="KW-0408">Iron</keyword>
<keyword evidence="9" id="KW-0999">Mitochondrion inner membrane</keyword>
<accession>A0A7S0LA16</accession>
<proteinExistence type="predicted"/>
<dbReference type="GO" id="GO:0004174">
    <property type="term" value="F:electron-transferring-flavoprotein dehydrogenase activity"/>
    <property type="evidence" value="ECO:0007669"/>
    <property type="project" value="UniProtKB-UniRule"/>
</dbReference>
<dbReference type="AlphaFoldDB" id="A0A7S0LA16"/>
<dbReference type="GO" id="GO:0051539">
    <property type="term" value="F:4 iron, 4 sulfur cluster binding"/>
    <property type="evidence" value="ECO:0007669"/>
    <property type="project" value="UniProtKB-UniRule"/>
</dbReference>
<comment type="catalytic activity">
    <reaction evidence="20">
        <text>a ubiquinone + reduced [electron-transfer flavoprotein] = a ubiquinol + oxidized [electron-transfer flavoprotein] + H(+)</text>
        <dbReference type="Rhea" id="RHEA:24052"/>
        <dbReference type="Rhea" id="RHEA-COMP:9565"/>
        <dbReference type="Rhea" id="RHEA-COMP:9566"/>
        <dbReference type="Rhea" id="RHEA-COMP:10685"/>
        <dbReference type="Rhea" id="RHEA-COMP:10686"/>
        <dbReference type="ChEBI" id="CHEBI:15378"/>
        <dbReference type="ChEBI" id="CHEBI:16389"/>
        <dbReference type="ChEBI" id="CHEBI:17976"/>
        <dbReference type="ChEBI" id="CHEBI:57692"/>
        <dbReference type="ChEBI" id="CHEBI:58307"/>
        <dbReference type="EC" id="1.5.5.1"/>
    </reaction>
</comment>
<evidence type="ECO:0000256" key="6">
    <source>
        <dbReference type="ARBA" id="ARBA00022553"/>
    </source>
</evidence>
<dbReference type="PANTHER" id="PTHR10617">
    <property type="entry name" value="ELECTRON TRANSFER FLAVOPROTEIN-UBIQUINONE OXIDOREDUCTASE"/>
    <property type="match status" value="1"/>
</dbReference>
<evidence type="ECO:0000256" key="9">
    <source>
        <dbReference type="ARBA" id="ARBA00022792"/>
    </source>
</evidence>
<comment type="subunit">
    <text evidence="4">Monomer.</text>
</comment>
<dbReference type="Gene3D" id="3.50.50.60">
    <property type="entry name" value="FAD/NAD(P)-binding domain"/>
    <property type="match status" value="1"/>
</dbReference>
<gene>
    <name evidence="22" type="ORF">CPEL01642_LOCUS9444</name>
</gene>
<dbReference type="Pfam" id="PF21162">
    <property type="entry name" value="ETFQO_UQ-bd"/>
    <property type="match status" value="1"/>
</dbReference>
<dbReference type="SUPFAM" id="SSF51905">
    <property type="entry name" value="FAD/NAD(P)-binding domain"/>
    <property type="match status" value="1"/>
</dbReference>
<keyword evidence="16 20" id="KW-0411">Iron-sulfur</keyword>
<dbReference type="InterPro" id="IPR049398">
    <property type="entry name" value="ETF-QO/FixC_UQ-bd"/>
</dbReference>
<dbReference type="Pfam" id="PF13450">
    <property type="entry name" value="NAD_binding_8"/>
    <property type="match status" value="1"/>
</dbReference>
<sequence>MGRFDHHHNERDVLRRGTLLRWPRATRSRMQRWVGARLRAVALPLTTAARSPVRGLSSTADAAPALTTHYKKVDRTGDERWVEIDMERFADETDLLIVGGGPAGLSAAIRFKQMCAEAGVDYRVTVIEKSSTLGGHTLSGAVLEPRALDELLPDWKERGAPLDTPVKTDTMGFLTETMRLPLPVLPGSPVDNHGNYVVRLGNFVSWLGEQAEEMGVDVYSGYGAVELLYHEDGSLKGVATTDVGVAKDGSPKPTFERGMELHAKATLLGEGCRGSLTKELVAQLGLDSESEAQTYGIGLKELWRIAPEKHKPGTVEHTAGWPMDSHTWGGSFLYHLDEPGDTLVSTGYVIGLDYTNPYLNPFLEFQRWKTHPAVCPTFEGGERLSYGARALNEGGLQCIPQLGFSGGALIGCSAGFLNVPKIKGTHTAMKSGMLAAEAAFAAMHALDDDAKEEVVPIEMSSYDKALKESWVWKELYEVRNVRPSAHTPLGMYGMFIYTGVVQWLLKGREPFTLSHGASDHERLRPAADCTPIEYPKPDNEVSFDLLSSVALTGTNHDHDQPAHLTLKDDSVPAARNFAIYDGPEQRFCPAGVYEYIHDDDAAPPRLQINAQNCIHCKTCDIKCPSQNIDWVTPESGGGPAYSGM</sequence>
<organism evidence="22">
    <name type="scientific">Coccolithus braarudii</name>
    <dbReference type="NCBI Taxonomy" id="221442"/>
    <lineage>
        <taxon>Eukaryota</taxon>
        <taxon>Haptista</taxon>
        <taxon>Haptophyta</taxon>
        <taxon>Prymnesiophyceae</taxon>
        <taxon>Coccolithales</taxon>
        <taxon>Coccolithaceae</taxon>
        <taxon>Coccolithus</taxon>
    </lineage>
</organism>
<dbReference type="GO" id="GO:0046872">
    <property type="term" value="F:metal ion binding"/>
    <property type="evidence" value="ECO:0007669"/>
    <property type="project" value="UniProtKB-KW"/>
</dbReference>
<comment type="cofactor">
    <cofactor evidence="20">
        <name>[4Fe-4S] cluster</name>
        <dbReference type="ChEBI" id="CHEBI:49883"/>
    </cofactor>
    <text evidence="20">Binds 1 [4Fe-4S] cluster.</text>
</comment>
<dbReference type="Gene3D" id="3.30.9.90">
    <property type="match status" value="1"/>
</dbReference>
<keyword evidence="12 20" id="KW-0249">Electron transport</keyword>
<keyword evidence="8 20" id="KW-0479">Metal-binding</keyword>
<feature type="domain" description="4Fe-4S ferredoxin-type" evidence="21">
    <location>
        <begin position="604"/>
        <end position="633"/>
    </location>
</feature>
<keyword evidence="18" id="KW-0496">Mitochondrion</keyword>
<evidence type="ECO:0000256" key="8">
    <source>
        <dbReference type="ARBA" id="ARBA00022723"/>
    </source>
</evidence>
<evidence type="ECO:0000256" key="5">
    <source>
        <dbReference type="ARBA" id="ARBA00022448"/>
    </source>
</evidence>
<evidence type="ECO:0000256" key="3">
    <source>
        <dbReference type="ARBA" id="ARBA00004273"/>
    </source>
</evidence>
<evidence type="ECO:0000313" key="22">
    <source>
        <dbReference type="EMBL" id="CAD8606109.1"/>
    </source>
</evidence>
<evidence type="ECO:0000256" key="18">
    <source>
        <dbReference type="ARBA" id="ARBA00023128"/>
    </source>
</evidence>
<dbReference type="Gene3D" id="3.30.70.20">
    <property type="match status" value="1"/>
</dbReference>
<dbReference type="SUPFAM" id="SSF54862">
    <property type="entry name" value="4Fe-4S ferredoxins"/>
    <property type="match status" value="1"/>
</dbReference>
<keyword evidence="11" id="KW-0809">Transit peptide</keyword>
<evidence type="ECO:0000256" key="1">
    <source>
        <dbReference type="ARBA" id="ARBA00001974"/>
    </source>
</evidence>
<evidence type="ECO:0000256" key="20">
    <source>
        <dbReference type="RuleBase" id="RU366068"/>
    </source>
</evidence>
<dbReference type="InterPro" id="IPR017896">
    <property type="entry name" value="4Fe4S_Fe-S-bd"/>
</dbReference>
<dbReference type="EC" id="1.5.5.1" evidence="20"/>
<comment type="cofactor">
    <cofactor evidence="1 20">
        <name>FAD</name>
        <dbReference type="ChEBI" id="CHEBI:57692"/>
    </cofactor>
</comment>
<keyword evidence="7 20" id="KW-0285">Flavoprotein</keyword>
<dbReference type="SUPFAM" id="SSF54373">
    <property type="entry name" value="FAD-linked reductases, C-terminal domain"/>
    <property type="match status" value="1"/>
</dbReference>
<evidence type="ECO:0000256" key="10">
    <source>
        <dbReference type="ARBA" id="ARBA00022827"/>
    </source>
</evidence>
<keyword evidence="5 20" id="KW-0813">Transport</keyword>
<dbReference type="Pfam" id="PF05187">
    <property type="entry name" value="Fer4_ETF_QO"/>
    <property type="match status" value="1"/>
</dbReference>
<evidence type="ECO:0000256" key="15">
    <source>
        <dbReference type="ARBA" id="ARBA00023004"/>
    </source>
</evidence>
<keyword evidence="6" id="KW-0597">Phosphoprotein</keyword>
<dbReference type="InterPro" id="IPR017900">
    <property type="entry name" value="4Fe4S_Fe_S_CS"/>
</dbReference>
<dbReference type="InterPro" id="IPR036188">
    <property type="entry name" value="FAD/NAD-bd_sf"/>
</dbReference>
<keyword evidence="10 20" id="KW-0274">FAD</keyword>
<evidence type="ECO:0000256" key="16">
    <source>
        <dbReference type="ARBA" id="ARBA00023014"/>
    </source>
</evidence>
<evidence type="ECO:0000256" key="2">
    <source>
        <dbReference type="ARBA" id="ARBA00002819"/>
    </source>
</evidence>
<keyword evidence="17 20" id="KW-0830">Ubiquinone</keyword>
<evidence type="ECO:0000256" key="13">
    <source>
        <dbReference type="ARBA" id="ARBA00022990"/>
    </source>
</evidence>
<reference evidence="22" key="1">
    <citation type="submission" date="2021-01" db="EMBL/GenBank/DDBJ databases">
        <authorList>
            <person name="Corre E."/>
            <person name="Pelletier E."/>
            <person name="Niang G."/>
            <person name="Scheremetjew M."/>
            <person name="Finn R."/>
            <person name="Kale V."/>
            <person name="Holt S."/>
            <person name="Cochrane G."/>
            <person name="Meng A."/>
            <person name="Brown T."/>
            <person name="Cohen L."/>
        </authorList>
    </citation>
    <scope>NUCLEOTIDE SEQUENCE</scope>
    <source>
        <strain evidence="22">PLY182g</strain>
    </source>
</reference>
<evidence type="ECO:0000259" key="21">
    <source>
        <dbReference type="PROSITE" id="PS51379"/>
    </source>
</evidence>
<keyword evidence="13" id="KW-0007">Acetylation</keyword>
<dbReference type="FunFam" id="3.30.70.20:FF:000088">
    <property type="entry name" value="Electron transfer flavoprotein-ubiquinone oxidoreductase, mitochondrial"/>
    <property type="match status" value="1"/>
</dbReference>
<dbReference type="InterPro" id="IPR040156">
    <property type="entry name" value="ETF-QO"/>
</dbReference>
<keyword evidence="14 20" id="KW-0560">Oxidoreductase</keyword>
<name>A0A7S0LA16_9EUKA</name>
<evidence type="ECO:0000256" key="7">
    <source>
        <dbReference type="ARBA" id="ARBA00022630"/>
    </source>
</evidence>
<protein>
    <recommendedName>
        <fullName evidence="20">Electron transfer flavoprotein-ubiquinone oxidoreductase</fullName>
        <shortName evidence="20">ETF-QO</shortName>
        <ecNumber evidence="20">1.5.5.1</ecNumber>
    </recommendedName>
</protein>
<dbReference type="InterPro" id="IPR007859">
    <property type="entry name" value="ETF-QO/FixX_C"/>
</dbReference>
<keyword evidence="19" id="KW-0472">Membrane</keyword>
<evidence type="ECO:0000256" key="11">
    <source>
        <dbReference type="ARBA" id="ARBA00022946"/>
    </source>
</evidence>
<dbReference type="PANTHER" id="PTHR10617:SF107">
    <property type="entry name" value="ELECTRON TRANSFER FLAVOPROTEIN-UBIQUINONE OXIDOREDUCTASE, MITOCHONDRIAL"/>
    <property type="match status" value="1"/>
</dbReference>
<evidence type="ECO:0000256" key="17">
    <source>
        <dbReference type="ARBA" id="ARBA00023075"/>
    </source>
</evidence>
<comment type="subcellular location">
    <subcellularLocation>
        <location evidence="3">Mitochondrion inner membrane</location>
    </subcellularLocation>
</comment>
<dbReference type="PROSITE" id="PS51379">
    <property type="entry name" value="4FE4S_FER_2"/>
    <property type="match status" value="1"/>
</dbReference>
<dbReference type="PRINTS" id="PR00411">
    <property type="entry name" value="PNDRDTASEI"/>
</dbReference>